<gene>
    <name evidence="1" type="ORF">HNQ66_004404</name>
</gene>
<protein>
    <submittedName>
        <fullName evidence="1">Uncharacterized protein</fullName>
    </submittedName>
</protein>
<evidence type="ECO:0000313" key="1">
    <source>
        <dbReference type="EMBL" id="MBB5044977.1"/>
    </source>
</evidence>
<dbReference type="Proteomes" id="UP000535406">
    <property type="component" value="Unassembled WGS sequence"/>
</dbReference>
<organism evidence="1 2">
    <name type="scientific">Shinella fusca</name>
    <dbReference type="NCBI Taxonomy" id="544480"/>
    <lineage>
        <taxon>Bacteria</taxon>
        <taxon>Pseudomonadati</taxon>
        <taxon>Pseudomonadota</taxon>
        <taxon>Alphaproteobacteria</taxon>
        <taxon>Hyphomicrobiales</taxon>
        <taxon>Rhizobiaceae</taxon>
        <taxon>Shinella</taxon>
    </lineage>
</organism>
<reference evidence="1 2" key="1">
    <citation type="submission" date="2020-08" db="EMBL/GenBank/DDBJ databases">
        <title>Genomic Encyclopedia of Type Strains, Phase IV (KMG-IV): sequencing the most valuable type-strain genomes for metagenomic binning, comparative biology and taxonomic classification.</title>
        <authorList>
            <person name="Goeker M."/>
        </authorList>
    </citation>
    <scope>NUCLEOTIDE SEQUENCE [LARGE SCALE GENOMIC DNA]</scope>
    <source>
        <strain evidence="1 2">DSM 21319</strain>
    </source>
</reference>
<sequence length="118" mass="12983">MRKAVIFASLPILILFSSYAGVGKRKYDYRSAQMDASSAFARTVADLCDIEPKKIEIRSVMLTINEDGAGYYYSAKADVFADGGSGKIYGEVYNTLSIFGYKLNGTDVTGIDFHCHKI</sequence>
<keyword evidence="2" id="KW-1185">Reference proteome</keyword>
<dbReference type="EMBL" id="JACHIK010000024">
    <property type="protein sequence ID" value="MBB5044977.1"/>
    <property type="molecule type" value="Genomic_DNA"/>
</dbReference>
<name>A0A7W7YZ66_9HYPH</name>
<dbReference type="RefSeq" id="WP_184146769.1">
    <property type="nucleotide sequence ID" value="NZ_JACHIK010000024.1"/>
</dbReference>
<evidence type="ECO:0000313" key="2">
    <source>
        <dbReference type="Proteomes" id="UP000535406"/>
    </source>
</evidence>
<accession>A0A7W7YZ66</accession>
<proteinExistence type="predicted"/>
<comment type="caution">
    <text evidence="1">The sequence shown here is derived from an EMBL/GenBank/DDBJ whole genome shotgun (WGS) entry which is preliminary data.</text>
</comment>
<dbReference type="AlphaFoldDB" id="A0A7W7YZ66"/>